<keyword evidence="2" id="KW-1185">Reference proteome</keyword>
<name>A0A1S6KV51_9CAUD</name>
<dbReference type="EMBL" id="KY363465">
    <property type="protein sequence ID" value="AQT25296.1"/>
    <property type="molecule type" value="Genomic_DNA"/>
</dbReference>
<accession>A0A1S6KV51</accession>
<gene>
    <name evidence="1" type="ORF">PR1_85</name>
</gene>
<organism evidence="1 2">
    <name type="scientific">Providencia phage vB_PreS_PR1</name>
    <dbReference type="NCBI Taxonomy" id="1931407"/>
    <lineage>
        <taxon>Viruses</taxon>
        <taxon>Duplodnaviria</taxon>
        <taxon>Heunggongvirae</taxon>
        <taxon>Uroviricota</taxon>
        <taxon>Caudoviricetes</taxon>
        <taxon>Demerecviridae</taxon>
        <taxon>Priunavirus</taxon>
        <taxon>Priunavirus PR1</taxon>
    </lineage>
</organism>
<dbReference type="Proteomes" id="UP000222417">
    <property type="component" value="Segment"/>
</dbReference>
<proteinExistence type="predicted"/>
<evidence type="ECO:0000313" key="1">
    <source>
        <dbReference type="EMBL" id="AQT25296.1"/>
    </source>
</evidence>
<evidence type="ECO:0000313" key="2">
    <source>
        <dbReference type="Proteomes" id="UP000222417"/>
    </source>
</evidence>
<protein>
    <submittedName>
        <fullName evidence="1">Uncharacterized protein</fullName>
    </submittedName>
</protein>
<reference evidence="1 2" key="1">
    <citation type="submission" date="2016-12" db="EMBL/GenBank/DDBJ databases">
        <title>Providencia rettgeri phage vB-PreS_PR1 - a deep-branching member of the T5-like siphoviruses.</title>
        <authorList>
            <person name="Oliveira H."/>
            <person name="Pinto G."/>
            <person name="Hendrix H."/>
            <person name="Noben J.-P."/>
            <person name="Gawor J."/>
            <person name="Lobocka M."/>
            <person name="Lavigne R."/>
            <person name="Azeredo J."/>
        </authorList>
    </citation>
    <scope>NUCLEOTIDE SEQUENCE [LARGE SCALE GENOMIC DNA]</scope>
</reference>
<sequence>MSGKEAIPEYFDIVIQELATEYGWDEQETTVYDFVESLDNVVVYKLREPLAVSMLMPSAVEIARNNNYTPEAVTFFLQLYTLLKVHAVSDNEVVFSSSYKDTSVSLTAYMVYDLVDSGFNN</sequence>